<comment type="caution">
    <text evidence="1">The sequence shown here is derived from an EMBL/GenBank/DDBJ whole genome shotgun (WGS) entry which is preliminary data.</text>
</comment>
<protein>
    <submittedName>
        <fullName evidence="1">SRPBCC family protein</fullName>
    </submittedName>
</protein>
<sequence>MVEPLARGRPGAQASRGLEYAVSRRQCHAVHTRRRPTARENPMPDLTESITVRSSADALYRLVSDLPRMSEWSPECTRVTWSLGESSDGPVPGARFVGHNRVGVVRWFTFGQVVTAQPGRRFTFDITFGPIPISRWDYEFTPTATGCEVTESWTDHRPLVLKLLFRPVFGNRAPRNIHGIHTTLIRLKSAAETTARA</sequence>
<dbReference type="CDD" id="cd07812">
    <property type="entry name" value="SRPBCC"/>
    <property type="match status" value="1"/>
</dbReference>
<evidence type="ECO:0000313" key="1">
    <source>
        <dbReference type="EMBL" id="TCC05985.1"/>
    </source>
</evidence>
<gene>
    <name evidence="1" type="ORF">E0H45_28800</name>
</gene>
<name>A0A4R0H5A4_9ACTN</name>
<dbReference type="Pfam" id="PF10604">
    <property type="entry name" value="Polyketide_cyc2"/>
    <property type="match status" value="1"/>
</dbReference>
<dbReference type="Gene3D" id="3.30.530.20">
    <property type="match status" value="1"/>
</dbReference>
<reference evidence="1 2" key="1">
    <citation type="submission" date="2019-02" db="EMBL/GenBank/DDBJ databases">
        <title>Kribbella capetownensis sp. nov. and Kribbella speibonae sp. nov., isolated from soil.</title>
        <authorList>
            <person name="Curtis S.M."/>
            <person name="Norton I."/>
            <person name="Everest G.J."/>
            <person name="Meyers P.R."/>
        </authorList>
    </citation>
    <scope>NUCLEOTIDE SEQUENCE [LARGE SCALE GENOMIC DNA]</scope>
    <source>
        <strain evidence="1 2">KCTC 29219</strain>
    </source>
</reference>
<proteinExistence type="predicted"/>
<evidence type="ECO:0000313" key="2">
    <source>
        <dbReference type="Proteomes" id="UP000292346"/>
    </source>
</evidence>
<accession>A0A4R0H5A4</accession>
<dbReference type="InterPro" id="IPR019587">
    <property type="entry name" value="Polyketide_cyclase/dehydratase"/>
</dbReference>
<keyword evidence="2" id="KW-1185">Reference proteome</keyword>
<dbReference type="Proteomes" id="UP000292346">
    <property type="component" value="Unassembled WGS sequence"/>
</dbReference>
<dbReference type="SUPFAM" id="SSF55961">
    <property type="entry name" value="Bet v1-like"/>
    <property type="match status" value="1"/>
</dbReference>
<dbReference type="InterPro" id="IPR023393">
    <property type="entry name" value="START-like_dom_sf"/>
</dbReference>
<dbReference type="EMBL" id="SJJZ01000003">
    <property type="protein sequence ID" value="TCC05985.1"/>
    <property type="molecule type" value="Genomic_DNA"/>
</dbReference>
<dbReference type="OrthoDB" id="4618973at2"/>
<organism evidence="1 2">
    <name type="scientific">Kribbella soli</name>
    <dbReference type="NCBI Taxonomy" id="1124743"/>
    <lineage>
        <taxon>Bacteria</taxon>
        <taxon>Bacillati</taxon>
        <taxon>Actinomycetota</taxon>
        <taxon>Actinomycetes</taxon>
        <taxon>Propionibacteriales</taxon>
        <taxon>Kribbellaceae</taxon>
        <taxon>Kribbella</taxon>
    </lineage>
</organism>
<dbReference type="AlphaFoldDB" id="A0A4R0H5A4"/>